<dbReference type="GO" id="GO:0071949">
    <property type="term" value="F:FAD binding"/>
    <property type="evidence" value="ECO:0007669"/>
    <property type="project" value="InterPro"/>
</dbReference>
<dbReference type="EMBL" id="BART01033183">
    <property type="protein sequence ID" value="GAH17745.1"/>
    <property type="molecule type" value="Genomic_DNA"/>
</dbReference>
<feature type="non-terminal residue" evidence="2">
    <location>
        <position position="163"/>
    </location>
</feature>
<reference evidence="2" key="1">
    <citation type="journal article" date="2014" name="Front. Microbiol.">
        <title>High frequency of phylogenetically diverse reductive dehalogenase-homologous genes in deep subseafloor sedimentary metagenomes.</title>
        <authorList>
            <person name="Kawai M."/>
            <person name="Futagami T."/>
            <person name="Toyoda A."/>
            <person name="Takaki Y."/>
            <person name="Nishi S."/>
            <person name="Hori S."/>
            <person name="Arai W."/>
            <person name="Tsubouchi T."/>
            <person name="Morono Y."/>
            <person name="Uchiyama I."/>
            <person name="Ito T."/>
            <person name="Fujiyama A."/>
            <person name="Inagaki F."/>
            <person name="Takami H."/>
        </authorList>
    </citation>
    <scope>NUCLEOTIDE SEQUENCE</scope>
    <source>
        <strain evidence="2">Expedition CK06-06</strain>
    </source>
</reference>
<comment type="caution">
    <text evidence="2">The sequence shown here is derived from an EMBL/GenBank/DDBJ whole genome shotgun (WGS) entry which is preliminary data.</text>
</comment>
<feature type="domain" description="FAD-binding" evidence="1">
    <location>
        <begin position="4"/>
        <end position="162"/>
    </location>
</feature>
<dbReference type="Pfam" id="PF01494">
    <property type="entry name" value="FAD_binding_3"/>
    <property type="match status" value="1"/>
</dbReference>
<dbReference type="PANTHER" id="PTHR43876">
    <property type="entry name" value="UBIQUINONE BIOSYNTHESIS MONOOXYGENASE COQ6, MITOCHONDRIAL"/>
    <property type="match status" value="1"/>
</dbReference>
<dbReference type="AlphaFoldDB" id="X1EBI6"/>
<accession>X1EBI6</accession>
<dbReference type="InterPro" id="IPR036188">
    <property type="entry name" value="FAD/NAD-bd_sf"/>
</dbReference>
<gene>
    <name evidence="2" type="ORF">S01H4_57112</name>
</gene>
<dbReference type="GO" id="GO:0008681">
    <property type="term" value="F:2-octaprenyl-6-methoxyphenol hydroxylase activity"/>
    <property type="evidence" value="ECO:0007669"/>
    <property type="project" value="TreeGrafter"/>
</dbReference>
<protein>
    <recommendedName>
        <fullName evidence="1">FAD-binding domain-containing protein</fullName>
    </recommendedName>
</protein>
<dbReference type="PANTHER" id="PTHR43876:SF8">
    <property type="entry name" value="2-OCTAPRENYL-6-METHOXYPHENOL HYDROXYLASE"/>
    <property type="match status" value="1"/>
</dbReference>
<organism evidence="2">
    <name type="scientific">marine sediment metagenome</name>
    <dbReference type="NCBI Taxonomy" id="412755"/>
    <lineage>
        <taxon>unclassified sequences</taxon>
        <taxon>metagenomes</taxon>
        <taxon>ecological metagenomes</taxon>
    </lineage>
</organism>
<dbReference type="Gene3D" id="3.50.50.60">
    <property type="entry name" value="FAD/NAD(P)-binding domain"/>
    <property type="match status" value="1"/>
</dbReference>
<dbReference type="SUPFAM" id="SSF51905">
    <property type="entry name" value="FAD/NAD(P)-binding domain"/>
    <property type="match status" value="1"/>
</dbReference>
<evidence type="ECO:0000259" key="1">
    <source>
        <dbReference type="Pfam" id="PF01494"/>
    </source>
</evidence>
<evidence type="ECO:0000313" key="2">
    <source>
        <dbReference type="EMBL" id="GAH17745.1"/>
    </source>
</evidence>
<proteinExistence type="predicted"/>
<dbReference type="InterPro" id="IPR051205">
    <property type="entry name" value="UbiH/COQ6_monooxygenase"/>
</dbReference>
<dbReference type="InterPro" id="IPR002938">
    <property type="entry name" value="FAD-bd"/>
</dbReference>
<name>X1EBI6_9ZZZZ</name>
<sequence length="163" mass="17910">MKQYDLVIVGGGLVGASLALALQQTSLNIAIIEAHSPNVRYHEDFDARSIALAYGSQQIFSELGLWASLQSFVEPIERIHISDRGRFGMARLNANQTPYDALGYVIEAQAIASQLYAAIQTQKNLTWYCPARVTAVENNCITVTHDDVTQQLWANLIIAADGM</sequence>